<dbReference type="EMBL" id="JBEXAC010000001">
    <property type="protein sequence ID" value="MET6996737.1"/>
    <property type="molecule type" value="Genomic_DNA"/>
</dbReference>
<sequence length="131" mass="15053">MRVAIFFACLCVLLLSGHRYAFTGTHPNESSYTPTINTEYRHVIKQINTDQAYLTAGLNDLEASIKHLISDDIVDEDANNYFVRKYKLLAKYALTLSYVFMLSYLCKCFKSPVPLKVHLTDINITQRVLRI</sequence>
<dbReference type="RefSeq" id="WP_354659378.1">
    <property type="nucleotide sequence ID" value="NZ_JBEXAC010000001.1"/>
</dbReference>
<evidence type="ECO:0000256" key="1">
    <source>
        <dbReference type="SAM" id="SignalP"/>
    </source>
</evidence>
<organism evidence="2 3">
    <name type="scientific">Chitinophaga defluvii</name>
    <dbReference type="NCBI Taxonomy" id="3163343"/>
    <lineage>
        <taxon>Bacteria</taxon>
        <taxon>Pseudomonadati</taxon>
        <taxon>Bacteroidota</taxon>
        <taxon>Chitinophagia</taxon>
        <taxon>Chitinophagales</taxon>
        <taxon>Chitinophagaceae</taxon>
        <taxon>Chitinophaga</taxon>
    </lineage>
</organism>
<reference evidence="2 3" key="1">
    <citation type="submission" date="2024-06" db="EMBL/GenBank/DDBJ databases">
        <title>Chitinophaga defluvii sp. nov., isolated from municipal sewage.</title>
        <authorList>
            <person name="Zhang L."/>
        </authorList>
    </citation>
    <scope>NUCLEOTIDE SEQUENCE [LARGE SCALE GENOMIC DNA]</scope>
    <source>
        <strain evidence="2 3">H8</strain>
    </source>
</reference>
<gene>
    <name evidence="2" type="ORF">ABR189_05140</name>
</gene>
<feature type="chain" id="PRO_5045493509" evidence="1">
    <location>
        <begin position="22"/>
        <end position="131"/>
    </location>
</feature>
<accession>A0ABV2T126</accession>
<dbReference type="Proteomes" id="UP001549749">
    <property type="component" value="Unassembled WGS sequence"/>
</dbReference>
<protein>
    <submittedName>
        <fullName evidence="2">Uncharacterized protein</fullName>
    </submittedName>
</protein>
<comment type="caution">
    <text evidence="2">The sequence shown here is derived from an EMBL/GenBank/DDBJ whole genome shotgun (WGS) entry which is preliminary data.</text>
</comment>
<keyword evidence="3" id="KW-1185">Reference proteome</keyword>
<evidence type="ECO:0000313" key="2">
    <source>
        <dbReference type="EMBL" id="MET6996737.1"/>
    </source>
</evidence>
<name>A0ABV2T126_9BACT</name>
<proteinExistence type="predicted"/>
<evidence type="ECO:0000313" key="3">
    <source>
        <dbReference type="Proteomes" id="UP001549749"/>
    </source>
</evidence>
<feature type="signal peptide" evidence="1">
    <location>
        <begin position="1"/>
        <end position="21"/>
    </location>
</feature>
<keyword evidence="1" id="KW-0732">Signal</keyword>